<feature type="domain" description="GST N-terminal" evidence="3">
    <location>
        <begin position="1"/>
        <end position="89"/>
    </location>
</feature>
<proteinExistence type="inferred from homology"/>
<comment type="similarity">
    <text evidence="1 2">Belongs to the GST superfamily.</text>
</comment>
<dbReference type="SUPFAM" id="SSF52833">
    <property type="entry name" value="Thioredoxin-like"/>
    <property type="match status" value="1"/>
</dbReference>
<dbReference type="InterPro" id="IPR010987">
    <property type="entry name" value="Glutathione-S-Trfase_C-like"/>
</dbReference>
<gene>
    <name evidence="5" type="ORF">E1B28_002855</name>
</gene>
<dbReference type="SFLD" id="SFLDG00358">
    <property type="entry name" value="Main_(cytGST)"/>
    <property type="match status" value="1"/>
</dbReference>
<accession>A0A9P7RPZ2</accession>
<dbReference type="AlphaFoldDB" id="A0A9P7RPZ2"/>
<reference evidence="5" key="1">
    <citation type="journal article" date="2021" name="Genome Biol. Evol.">
        <title>The assembled and annotated genome of the fairy-ring fungus Marasmius oreades.</title>
        <authorList>
            <person name="Hiltunen M."/>
            <person name="Ament-Velasquez S.L."/>
            <person name="Johannesson H."/>
        </authorList>
    </citation>
    <scope>NUCLEOTIDE SEQUENCE</scope>
    <source>
        <strain evidence="5">03SP1</strain>
    </source>
</reference>
<dbReference type="Gene3D" id="3.40.30.10">
    <property type="entry name" value="Glutaredoxin"/>
    <property type="match status" value="1"/>
</dbReference>
<dbReference type="CDD" id="cd03048">
    <property type="entry name" value="GST_N_Ure2p_like"/>
    <property type="match status" value="1"/>
</dbReference>
<organism evidence="5 6">
    <name type="scientific">Marasmius oreades</name>
    <name type="common">fairy-ring Marasmius</name>
    <dbReference type="NCBI Taxonomy" id="181124"/>
    <lineage>
        <taxon>Eukaryota</taxon>
        <taxon>Fungi</taxon>
        <taxon>Dikarya</taxon>
        <taxon>Basidiomycota</taxon>
        <taxon>Agaricomycotina</taxon>
        <taxon>Agaricomycetes</taxon>
        <taxon>Agaricomycetidae</taxon>
        <taxon>Agaricales</taxon>
        <taxon>Marasmiineae</taxon>
        <taxon>Marasmiaceae</taxon>
        <taxon>Marasmius</taxon>
    </lineage>
</organism>
<dbReference type="EMBL" id="CM032190">
    <property type="protein sequence ID" value="KAG7086938.1"/>
    <property type="molecule type" value="Genomic_DNA"/>
</dbReference>
<sequence length="220" mass="24911">MSQVTLYSNPTPNGVPVSIFLEELGVPYEAIRMSISDNDIGKVDKQVKSPWFLEINPNGRIPAITHNGFNVFETSAILLYLQAEFDKENKFGFSPTKDPKEYSQVLQWLFFAHGGVGPMQGQANHFNLYAPEKIPYAQNRYLNETKRLYSVLESRLSKHKYLVGEKYTIADIKTHGWIRRASVLGIDVSEWPGLKDWLDRIESRPAVKKGVTVPAAEPAQ</sequence>
<dbReference type="InterPro" id="IPR036249">
    <property type="entry name" value="Thioredoxin-like_sf"/>
</dbReference>
<feature type="domain" description="GST C-terminal" evidence="4">
    <location>
        <begin position="98"/>
        <end position="220"/>
    </location>
</feature>
<dbReference type="InterPro" id="IPR004045">
    <property type="entry name" value="Glutathione_S-Trfase_N"/>
</dbReference>
<dbReference type="Pfam" id="PF00043">
    <property type="entry name" value="GST_C"/>
    <property type="match status" value="1"/>
</dbReference>
<dbReference type="InterPro" id="IPR040079">
    <property type="entry name" value="Glutathione_S-Trfase"/>
</dbReference>
<dbReference type="InterPro" id="IPR036282">
    <property type="entry name" value="Glutathione-S-Trfase_C_sf"/>
</dbReference>
<dbReference type="SFLD" id="SFLDG01151">
    <property type="entry name" value="Main.2:_Nu-like"/>
    <property type="match status" value="1"/>
</dbReference>
<evidence type="ECO:0000256" key="2">
    <source>
        <dbReference type="RuleBase" id="RU003494"/>
    </source>
</evidence>
<dbReference type="GeneID" id="66071931"/>
<dbReference type="InterPro" id="IPR004046">
    <property type="entry name" value="GST_C"/>
</dbReference>
<dbReference type="RefSeq" id="XP_043003409.1">
    <property type="nucleotide sequence ID" value="XM_043159803.1"/>
</dbReference>
<name>A0A9P7RPZ2_9AGAR</name>
<evidence type="ECO:0000256" key="1">
    <source>
        <dbReference type="ARBA" id="ARBA00007409"/>
    </source>
</evidence>
<dbReference type="CDD" id="cd10291">
    <property type="entry name" value="GST_C_YfcG_like"/>
    <property type="match status" value="1"/>
</dbReference>
<evidence type="ECO:0000259" key="3">
    <source>
        <dbReference type="PROSITE" id="PS50404"/>
    </source>
</evidence>
<dbReference type="Gene3D" id="1.20.1050.10">
    <property type="match status" value="1"/>
</dbReference>
<dbReference type="Proteomes" id="UP001049176">
    <property type="component" value="Chromosome 10"/>
</dbReference>
<evidence type="ECO:0008006" key="7">
    <source>
        <dbReference type="Google" id="ProtNLM"/>
    </source>
</evidence>
<dbReference type="PANTHER" id="PTHR44051">
    <property type="entry name" value="GLUTATHIONE S-TRANSFERASE-RELATED"/>
    <property type="match status" value="1"/>
</dbReference>
<dbReference type="PANTHER" id="PTHR44051:SF8">
    <property type="entry name" value="GLUTATHIONE S-TRANSFERASE GSTA"/>
    <property type="match status" value="1"/>
</dbReference>
<dbReference type="Pfam" id="PF02798">
    <property type="entry name" value="GST_N"/>
    <property type="match status" value="1"/>
</dbReference>
<dbReference type="PROSITE" id="PS50404">
    <property type="entry name" value="GST_NTER"/>
    <property type="match status" value="1"/>
</dbReference>
<comment type="caution">
    <text evidence="5">The sequence shown here is derived from an EMBL/GenBank/DDBJ whole genome shotgun (WGS) entry which is preliminary data.</text>
</comment>
<keyword evidence="6" id="KW-1185">Reference proteome</keyword>
<dbReference type="SUPFAM" id="SSF47616">
    <property type="entry name" value="GST C-terminal domain-like"/>
    <property type="match status" value="1"/>
</dbReference>
<dbReference type="PROSITE" id="PS50405">
    <property type="entry name" value="GST_CTER"/>
    <property type="match status" value="1"/>
</dbReference>
<dbReference type="KEGG" id="more:E1B28_002855"/>
<evidence type="ECO:0000259" key="4">
    <source>
        <dbReference type="PROSITE" id="PS50405"/>
    </source>
</evidence>
<evidence type="ECO:0000313" key="5">
    <source>
        <dbReference type="EMBL" id="KAG7086938.1"/>
    </source>
</evidence>
<dbReference type="OrthoDB" id="422574at2759"/>
<protein>
    <recommendedName>
        <fullName evidence="7">Glutathione S-transferase</fullName>
    </recommendedName>
</protein>
<dbReference type="SFLD" id="SFLDS00019">
    <property type="entry name" value="Glutathione_Transferase_(cytos"/>
    <property type="match status" value="1"/>
</dbReference>
<evidence type="ECO:0000313" key="6">
    <source>
        <dbReference type="Proteomes" id="UP001049176"/>
    </source>
</evidence>